<dbReference type="EMBL" id="CP136508">
    <property type="protein sequence ID" value="WUR12362.1"/>
    <property type="molecule type" value="Genomic_DNA"/>
</dbReference>
<organism evidence="12 13">
    <name type="scientific">[Empedobacter] haloabium</name>
    <dbReference type="NCBI Taxonomy" id="592317"/>
    <lineage>
        <taxon>Bacteria</taxon>
        <taxon>Pseudomonadati</taxon>
        <taxon>Pseudomonadota</taxon>
        <taxon>Betaproteobacteria</taxon>
        <taxon>Burkholderiales</taxon>
        <taxon>Oxalobacteraceae</taxon>
        <taxon>Telluria group</taxon>
        <taxon>Telluria group incertae sedis</taxon>
    </lineage>
</organism>
<dbReference type="InterPro" id="IPR011527">
    <property type="entry name" value="ABC1_TM_dom"/>
</dbReference>
<dbReference type="InterPro" id="IPR003439">
    <property type="entry name" value="ABC_transporter-like_ATP-bd"/>
</dbReference>
<evidence type="ECO:0000256" key="2">
    <source>
        <dbReference type="ARBA" id="ARBA00022475"/>
    </source>
</evidence>
<dbReference type="Pfam" id="PF00005">
    <property type="entry name" value="ABC_tran"/>
    <property type="match status" value="1"/>
</dbReference>
<dbReference type="InterPro" id="IPR010128">
    <property type="entry name" value="ATPase_T1SS_PrtD-like"/>
</dbReference>
<evidence type="ECO:0000256" key="6">
    <source>
        <dbReference type="ARBA" id="ARBA00022989"/>
    </source>
</evidence>
<feature type="transmembrane region" description="Helical" evidence="9">
    <location>
        <begin position="134"/>
        <end position="154"/>
    </location>
</feature>
<dbReference type="SUPFAM" id="SSF90123">
    <property type="entry name" value="ABC transporter transmembrane region"/>
    <property type="match status" value="1"/>
</dbReference>
<evidence type="ECO:0000256" key="3">
    <source>
        <dbReference type="ARBA" id="ARBA00022692"/>
    </source>
</evidence>
<comment type="subcellular location">
    <subcellularLocation>
        <location evidence="1">Cell membrane</location>
        <topology evidence="1">Multi-pass membrane protein</topology>
    </subcellularLocation>
</comment>
<keyword evidence="13" id="KW-1185">Reference proteome</keyword>
<feature type="domain" description="ABC transmembrane type-1" evidence="11">
    <location>
        <begin position="24"/>
        <end position="301"/>
    </location>
</feature>
<proteinExistence type="predicted"/>
<dbReference type="Gene3D" id="1.20.1560.10">
    <property type="entry name" value="ABC transporter type 1, transmembrane domain"/>
    <property type="match status" value="1"/>
</dbReference>
<dbReference type="SUPFAM" id="SSF52540">
    <property type="entry name" value="P-loop containing nucleoside triphosphate hydrolases"/>
    <property type="match status" value="1"/>
</dbReference>
<accession>A0ABZ1UI49</accession>
<evidence type="ECO:0000256" key="9">
    <source>
        <dbReference type="SAM" id="Phobius"/>
    </source>
</evidence>
<evidence type="ECO:0000256" key="5">
    <source>
        <dbReference type="ARBA" id="ARBA00022840"/>
    </source>
</evidence>
<dbReference type="PANTHER" id="PTHR43394">
    <property type="entry name" value="ATP-DEPENDENT PERMEASE MDL1, MITOCHONDRIAL"/>
    <property type="match status" value="1"/>
</dbReference>
<dbReference type="Pfam" id="PF00664">
    <property type="entry name" value="ABC_membrane"/>
    <property type="match status" value="1"/>
</dbReference>
<feature type="domain" description="ABC transporter" evidence="10">
    <location>
        <begin position="332"/>
        <end position="567"/>
    </location>
</feature>
<keyword evidence="6 9" id="KW-1133">Transmembrane helix</keyword>
<sequence length="635" mass="68061">MKKLLSQPKNEIQQVLVTLKRTFITVGVFSAISNLLMLTPSLYMLQVYDRVLSSRNEMTLAMLTVLMLGAFLLVAALDAIRSFVLIRVGARFDLELNKRVYTAAFQQNLKAAGGNAGQALTDLTNLRQFLTGNALFAFFDAPWFPIYLIVIFFFEPTLGLFALGGTIILVALAYINERATREPLGEANTMAIAATTLATNNLRNAEVIESMGMLPNLMRRWNKVHSRFLNLQADASQKAGTISAITKFVQTSLQSLVLGFAALLVLEQKITPGMMIAASILVGRALQPVQQVIGVWKGFASTRSAYERLTKLLETNPERPAGMELPKPTGKLAVEAVTAAPPGVTAPVLRSATFALEAGDVLGVIGPSGSGKSTLARLLVGIWPAAMGKVRLDGADIYQWNKAELGPHIGYLPQDIELFGGSIAENIARFGEVDAEKVVAAAKRAGVHDLILHFPKGYDTLLGDGGAGLSGGQKQRIGLARAMYDDPSLLVLDEPNSNLDDVGEAALVQAVQDFRKRGKTVVLITHRTSVIGVTTKLLVLRDGTVSLFGPTQGVLQALQEQNQKQLQMAQAQQAQRQAAAQQAAAQQAAQQAAQAGTAAATAPAPQDSREADEIAAQQNMIAERNAAAQAAKEQE</sequence>
<feature type="compositionally biased region" description="Low complexity" evidence="8">
    <location>
        <begin position="585"/>
        <end position="606"/>
    </location>
</feature>
<keyword evidence="2" id="KW-1003">Cell membrane</keyword>
<dbReference type="SMART" id="SM00382">
    <property type="entry name" value="AAA"/>
    <property type="match status" value="1"/>
</dbReference>
<feature type="transmembrane region" description="Helical" evidence="9">
    <location>
        <begin position="21"/>
        <end position="38"/>
    </location>
</feature>
<gene>
    <name evidence="12" type="ORF">E7V67_022070</name>
</gene>
<dbReference type="PROSITE" id="PS00211">
    <property type="entry name" value="ABC_TRANSPORTER_1"/>
    <property type="match status" value="1"/>
</dbReference>
<dbReference type="InterPro" id="IPR039421">
    <property type="entry name" value="Type_1_exporter"/>
</dbReference>
<evidence type="ECO:0000313" key="13">
    <source>
        <dbReference type="Proteomes" id="UP000321323"/>
    </source>
</evidence>
<evidence type="ECO:0000256" key="8">
    <source>
        <dbReference type="SAM" id="MobiDB-lite"/>
    </source>
</evidence>
<reference evidence="12 13" key="1">
    <citation type="journal article" date="2019" name="Int. J. Syst. Evol. Microbiol.">
        <title>The Draft Whole-Genome Sequence of the Antibiotic Producer Empedobacter haloabium ATCC 31962 Provides Indications for Its Taxonomic Reclassification.</title>
        <authorList>
            <person name="Miess H."/>
            <person name="Arlt P."/>
            <person name="Apel A.K."/>
            <person name="Weber T."/>
            <person name="Nieselt K."/>
            <person name="Hanssen F."/>
            <person name="Czemmel S."/>
            <person name="Nahnsen S."/>
            <person name="Gross H."/>
        </authorList>
    </citation>
    <scope>NUCLEOTIDE SEQUENCE [LARGE SCALE GENOMIC DNA]</scope>
    <source>
        <strain evidence="12 13">ATCC 31962</strain>
    </source>
</reference>
<evidence type="ECO:0000256" key="1">
    <source>
        <dbReference type="ARBA" id="ARBA00004651"/>
    </source>
</evidence>
<keyword evidence="5" id="KW-0067">ATP-binding</keyword>
<dbReference type="CDD" id="cd18586">
    <property type="entry name" value="ABC_6TM_PrtD_like"/>
    <property type="match status" value="1"/>
</dbReference>
<dbReference type="InterPro" id="IPR027417">
    <property type="entry name" value="P-loop_NTPase"/>
</dbReference>
<dbReference type="InterPro" id="IPR036640">
    <property type="entry name" value="ABC1_TM_sf"/>
</dbReference>
<evidence type="ECO:0000313" key="12">
    <source>
        <dbReference type="EMBL" id="WUR12362.1"/>
    </source>
</evidence>
<dbReference type="PROSITE" id="PS50929">
    <property type="entry name" value="ABC_TM1F"/>
    <property type="match status" value="1"/>
</dbReference>
<protein>
    <submittedName>
        <fullName evidence="12">Type I secretion system permease/ATPase</fullName>
    </submittedName>
</protein>
<keyword evidence="4" id="KW-0547">Nucleotide-binding</keyword>
<feature type="transmembrane region" description="Helical" evidence="9">
    <location>
        <begin position="160"/>
        <end position="176"/>
    </location>
</feature>
<evidence type="ECO:0000256" key="4">
    <source>
        <dbReference type="ARBA" id="ARBA00022741"/>
    </source>
</evidence>
<keyword evidence="7 9" id="KW-0472">Membrane</keyword>
<dbReference type="InterPro" id="IPR003593">
    <property type="entry name" value="AAA+_ATPase"/>
</dbReference>
<dbReference type="Proteomes" id="UP000321323">
    <property type="component" value="Chromosome"/>
</dbReference>
<keyword evidence="3 9" id="KW-0812">Transmembrane</keyword>
<dbReference type="InterPro" id="IPR047957">
    <property type="entry name" value="ABC_AprD-like_6TM"/>
</dbReference>
<feature type="region of interest" description="Disordered" evidence="8">
    <location>
        <begin position="585"/>
        <end position="635"/>
    </location>
</feature>
<evidence type="ECO:0000259" key="10">
    <source>
        <dbReference type="PROSITE" id="PS50893"/>
    </source>
</evidence>
<dbReference type="NCBIfam" id="TIGR01842">
    <property type="entry name" value="type_I_sec_PrtD"/>
    <property type="match status" value="1"/>
</dbReference>
<feature type="compositionally biased region" description="Low complexity" evidence="8">
    <location>
        <begin position="622"/>
        <end position="635"/>
    </location>
</feature>
<name>A0ABZ1UI49_9BURK</name>
<dbReference type="PANTHER" id="PTHR43394:SF1">
    <property type="entry name" value="ATP-BINDING CASSETTE SUB-FAMILY B MEMBER 10, MITOCHONDRIAL"/>
    <property type="match status" value="1"/>
</dbReference>
<dbReference type="PROSITE" id="PS50893">
    <property type="entry name" value="ABC_TRANSPORTER_2"/>
    <property type="match status" value="1"/>
</dbReference>
<dbReference type="InterPro" id="IPR017871">
    <property type="entry name" value="ABC_transporter-like_CS"/>
</dbReference>
<evidence type="ECO:0000259" key="11">
    <source>
        <dbReference type="PROSITE" id="PS50929"/>
    </source>
</evidence>
<evidence type="ECO:0000256" key="7">
    <source>
        <dbReference type="ARBA" id="ARBA00023136"/>
    </source>
</evidence>
<feature type="transmembrane region" description="Helical" evidence="9">
    <location>
        <begin position="58"/>
        <end position="77"/>
    </location>
</feature>
<dbReference type="Gene3D" id="3.40.50.300">
    <property type="entry name" value="P-loop containing nucleotide triphosphate hydrolases"/>
    <property type="match status" value="1"/>
</dbReference>